<reference evidence="1 2" key="1">
    <citation type="submission" date="2017-11" db="EMBL/GenBank/DDBJ databases">
        <title>De-novo sequencing of pomegranate (Punica granatum L.) genome.</title>
        <authorList>
            <person name="Akparov Z."/>
            <person name="Amiraslanov A."/>
            <person name="Hajiyeva S."/>
            <person name="Abbasov M."/>
            <person name="Kaur K."/>
            <person name="Hamwieh A."/>
            <person name="Solovyev V."/>
            <person name="Salamov A."/>
            <person name="Braich B."/>
            <person name="Kosarev P."/>
            <person name="Mahmoud A."/>
            <person name="Hajiyev E."/>
            <person name="Babayeva S."/>
            <person name="Izzatullayeva V."/>
            <person name="Mammadov A."/>
            <person name="Mammadov A."/>
            <person name="Sharifova S."/>
            <person name="Ojaghi J."/>
            <person name="Eynullazada K."/>
            <person name="Bayramov B."/>
            <person name="Abdulazimova A."/>
            <person name="Shahmuradov I."/>
        </authorList>
    </citation>
    <scope>NUCLEOTIDE SEQUENCE [LARGE SCALE GENOMIC DNA]</scope>
    <source>
        <strain evidence="2">cv. AG2017</strain>
        <tissue evidence="1">Leaf</tissue>
    </source>
</reference>
<dbReference type="EMBL" id="PGOL01000076">
    <property type="protein sequence ID" value="PKI77727.1"/>
    <property type="molecule type" value="Genomic_DNA"/>
</dbReference>
<proteinExistence type="predicted"/>
<organism evidence="1 2">
    <name type="scientific">Punica granatum</name>
    <name type="common">Pomegranate</name>
    <dbReference type="NCBI Taxonomy" id="22663"/>
    <lineage>
        <taxon>Eukaryota</taxon>
        <taxon>Viridiplantae</taxon>
        <taxon>Streptophyta</taxon>
        <taxon>Embryophyta</taxon>
        <taxon>Tracheophyta</taxon>
        <taxon>Spermatophyta</taxon>
        <taxon>Magnoliopsida</taxon>
        <taxon>eudicotyledons</taxon>
        <taxon>Gunneridae</taxon>
        <taxon>Pentapetalae</taxon>
        <taxon>rosids</taxon>
        <taxon>malvids</taxon>
        <taxon>Myrtales</taxon>
        <taxon>Lythraceae</taxon>
        <taxon>Punica</taxon>
    </lineage>
</organism>
<accession>A0A2I0LAL8</accession>
<evidence type="ECO:0000313" key="2">
    <source>
        <dbReference type="Proteomes" id="UP000233551"/>
    </source>
</evidence>
<dbReference type="AlphaFoldDB" id="A0A2I0LAL8"/>
<protein>
    <submittedName>
        <fullName evidence="1">Uncharacterized protein</fullName>
    </submittedName>
</protein>
<keyword evidence="2" id="KW-1185">Reference proteome</keyword>
<evidence type="ECO:0000313" key="1">
    <source>
        <dbReference type="EMBL" id="PKI77727.1"/>
    </source>
</evidence>
<comment type="caution">
    <text evidence="1">The sequence shown here is derived from an EMBL/GenBank/DDBJ whole genome shotgun (WGS) entry which is preliminary data.</text>
</comment>
<dbReference type="Proteomes" id="UP000233551">
    <property type="component" value="Unassembled WGS sequence"/>
</dbReference>
<gene>
    <name evidence="1" type="ORF">CRG98_001851</name>
</gene>
<name>A0A2I0LAL8_PUNGR</name>
<sequence length="549" mass="59469">MVKRKLSLAACRMIEGLLDNCVVYLARMVQSLCSPRMPRLLVNVVVEKRCCGLDWLSRSRTILSRRRVGTTAGFAARAVARCSARCRLCRRGDCSSLGMSQSCDEGLCFEGCRVLRDSSSRVERLRIPSGQESESAALMRGLHGSCWPCGGISRRSQRYPSVSTGCSTHPSTYDPSHQGALSRIGEPIGDRVGVDNLAISLGDPWSAQCARVYGDCFVYLSFSSPFATVTHLGAVLLNLKGMSSHFSTAAHKGFPLGFILCPVSLFETPRFYIAEAALACSAVLGKARGAGPMRTGKSNRSGRTNRASLGLSLCPLNGSFMPGACLEMQINVKEHLNENASCPGGRLVAIVEGGLGPFFDRQCDRAGSPVAGGLGHALFVRVVACDLSWRKGWPSMFGVQGGGGEVFPVSIVVVCPKSIFHCARGASLHHFGKHRFWAETSPRQCSLGPTLDHVSKAQCWHLRVSSKLTLVDEFLILLGYIRRRRIVSILMLEKTQMAHRPTQRTVAGVGLEGWGPRLKGVNSLKSRGILLKAETAVELRAVPLLRIPI</sequence>